<evidence type="ECO:0000313" key="3">
    <source>
        <dbReference type="Proteomes" id="UP000828390"/>
    </source>
</evidence>
<name>A0A9D4LK63_DREPO</name>
<evidence type="ECO:0000256" key="1">
    <source>
        <dbReference type="SAM" id="MobiDB-lite"/>
    </source>
</evidence>
<dbReference type="AlphaFoldDB" id="A0A9D4LK63"/>
<accession>A0A9D4LK63</accession>
<dbReference type="Proteomes" id="UP000828390">
    <property type="component" value="Unassembled WGS sequence"/>
</dbReference>
<comment type="caution">
    <text evidence="2">The sequence shown here is derived from an EMBL/GenBank/DDBJ whole genome shotgun (WGS) entry which is preliminary data.</text>
</comment>
<feature type="region of interest" description="Disordered" evidence="1">
    <location>
        <begin position="339"/>
        <end position="390"/>
    </location>
</feature>
<keyword evidence="3" id="KW-1185">Reference proteome</keyword>
<feature type="region of interest" description="Disordered" evidence="1">
    <location>
        <begin position="20"/>
        <end position="44"/>
    </location>
</feature>
<reference evidence="2" key="2">
    <citation type="submission" date="2020-11" db="EMBL/GenBank/DDBJ databases">
        <authorList>
            <person name="McCartney M.A."/>
            <person name="Auch B."/>
            <person name="Kono T."/>
            <person name="Mallez S."/>
            <person name="Becker A."/>
            <person name="Gohl D.M."/>
            <person name="Silverstein K.A.T."/>
            <person name="Koren S."/>
            <person name="Bechman K.B."/>
            <person name="Herman A."/>
            <person name="Abrahante J.E."/>
            <person name="Garbe J."/>
        </authorList>
    </citation>
    <scope>NUCLEOTIDE SEQUENCE</scope>
    <source>
        <strain evidence="2">Duluth1</strain>
        <tissue evidence="2">Whole animal</tissue>
    </source>
</reference>
<proteinExistence type="predicted"/>
<protein>
    <submittedName>
        <fullName evidence="2">Uncharacterized protein</fullName>
    </submittedName>
</protein>
<dbReference type="EMBL" id="JAIWYP010000003">
    <property type="protein sequence ID" value="KAH3859354.1"/>
    <property type="molecule type" value="Genomic_DNA"/>
</dbReference>
<gene>
    <name evidence="2" type="ORF">DPMN_102073</name>
</gene>
<organism evidence="2 3">
    <name type="scientific">Dreissena polymorpha</name>
    <name type="common">Zebra mussel</name>
    <name type="synonym">Mytilus polymorpha</name>
    <dbReference type="NCBI Taxonomy" id="45954"/>
    <lineage>
        <taxon>Eukaryota</taxon>
        <taxon>Metazoa</taxon>
        <taxon>Spiralia</taxon>
        <taxon>Lophotrochozoa</taxon>
        <taxon>Mollusca</taxon>
        <taxon>Bivalvia</taxon>
        <taxon>Autobranchia</taxon>
        <taxon>Heteroconchia</taxon>
        <taxon>Euheterodonta</taxon>
        <taxon>Imparidentia</taxon>
        <taxon>Neoheterodontei</taxon>
        <taxon>Myida</taxon>
        <taxon>Dreissenoidea</taxon>
        <taxon>Dreissenidae</taxon>
        <taxon>Dreissena</taxon>
    </lineage>
</organism>
<reference evidence="2" key="1">
    <citation type="journal article" date="2019" name="bioRxiv">
        <title>The Genome of the Zebra Mussel, Dreissena polymorpha: A Resource for Invasive Species Research.</title>
        <authorList>
            <person name="McCartney M.A."/>
            <person name="Auch B."/>
            <person name="Kono T."/>
            <person name="Mallez S."/>
            <person name="Zhang Y."/>
            <person name="Obille A."/>
            <person name="Becker A."/>
            <person name="Abrahante J.E."/>
            <person name="Garbe J."/>
            <person name="Badalamenti J.P."/>
            <person name="Herman A."/>
            <person name="Mangelson H."/>
            <person name="Liachko I."/>
            <person name="Sullivan S."/>
            <person name="Sone E.D."/>
            <person name="Koren S."/>
            <person name="Silverstein K.A.T."/>
            <person name="Beckman K.B."/>
            <person name="Gohl D.M."/>
        </authorList>
    </citation>
    <scope>NUCLEOTIDE SEQUENCE</scope>
    <source>
        <strain evidence="2">Duluth1</strain>
        <tissue evidence="2">Whole animal</tissue>
    </source>
</reference>
<evidence type="ECO:0000313" key="2">
    <source>
        <dbReference type="EMBL" id="KAH3859354.1"/>
    </source>
</evidence>
<sequence>MALRYQITIKATRERNSNVLRPKRNKRISRSAAARRNESMPRQSLKPRQYAAANIIGTNLLTKFHEDRKINVASREKCPTPWQPCFQPTGIIFELIQDIIGMNLLTKFHEDWTVNVASRINLLTKFHEDGTINVASRVLKRKNAPPLFHDDQKINVTSRVLTRKIALPPWWPYIIGMNLLTEFHEDRTINVASRVKNVPPLGGHVIQANVSIFELIQDIIKTNLLTKFHQDWTINVASRVLTRFYYSHIGKNAPPPGGHVFQPTGIIFKLIQDIIGMNLLTKKNAPPLGSHVFQAKVTIFELIKDISGTNLLSKFHEDRKINVASRVLTRFYYSHTVQPKRNKRISRSAAARRNESMPRQSLKPRQYAAASRISPRNFASVRGGMPRSAT</sequence>